<proteinExistence type="predicted"/>
<organism evidence="1 2">
    <name type="scientific">Leptothoe spongobia TAU-MAC 1115</name>
    <dbReference type="NCBI Taxonomy" id="1967444"/>
    <lineage>
        <taxon>Bacteria</taxon>
        <taxon>Bacillati</taxon>
        <taxon>Cyanobacteriota</taxon>
        <taxon>Cyanophyceae</taxon>
        <taxon>Nodosilineales</taxon>
        <taxon>Cymatolegaceae</taxon>
        <taxon>Leptothoe</taxon>
        <taxon>Leptothoe spongobia</taxon>
    </lineage>
</organism>
<reference evidence="1" key="2">
    <citation type="journal article" date="2021" name="Mar. Drugs">
        <title>Genome Reduction and Secondary Metabolism of the Marine Sponge-Associated Cyanobacterium Leptothoe.</title>
        <authorList>
            <person name="Konstantinou D."/>
            <person name="Popin R.V."/>
            <person name="Fewer D.P."/>
            <person name="Sivonen K."/>
            <person name="Gkelis S."/>
        </authorList>
    </citation>
    <scope>NUCLEOTIDE SEQUENCE</scope>
    <source>
        <strain evidence="1">TAU-MAC 1115</strain>
    </source>
</reference>
<dbReference type="AlphaFoldDB" id="A0A947DDK4"/>
<comment type="caution">
    <text evidence="1">The sequence shown here is derived from an EMBL/GenBank/DDBJ whole genome shotgun (WGS) entry which is preliminary data.</text>
</comment>
<name>A0A947DDK4_9CYAN</name>
<sequence length="250" mass="27530">MATSSSSSKGSRLISRMLPVAVKFWLQTQLDEIGDLTFEIQATDRQVLSGNIPGVSLSAQQAVYQGVCITDVTVQASDIQINIGQVLRGKPLRLKQAFPIEGQVAFDGNSLGTSSTESVLADGLLDFWQTLLAKEDVATEVAHHYGPDIAVFQDPQLAQYQSRMEILGTDLVLHLVRQGQSDLELRGWVDVEQGHMLRLTTARWCLPSGDQVQSEALSDFSWNLGKQTDLRSLTIQNDQLTCQCKIMVQP</sequence>
<reference evidence="1" key="1">
    <citation type="submission" date="2020-11" db="EMBL/GenBank/DDBJ databases">
        <authorList>
            <person name="Konstantinou D."/>
            <person name="Gkelis S."/>
            <person name="Popin R."/>
            <person name="Fewer D."/>
            <person name="Sivonen K."/>
        </authorList>
    </citation>
    <scope>NUCLEOTIDE SEQUENCE</scope>
    <source>
        <strain evidence="1">TAU-MAC 1115</strain>
    </source>
</reference>
<keyword evidence="2" id="KW-1185">Reference proteome</keyword>
<dbReference type="Proteomes" id="UP000717364">
    <property type="component" value="Unassembled WGS sequence"/>
</dbReference>
<dbReference type="Pfam" id="PF11209">
    <property type="entry name" value="LmeA"/>
    <property type="match status" value="1"/>
</dbReference>
<dbReference type="RefSeq" id="WP_215608140.1">
    <property type="nucleotide sequence ID" value="NZ_JADOES010000009.1"/>
</dbReference>
<evidence type="ECO:0000313" key="2">
    <source>
        <dbReference type="Proteomes" id="UP000717364"/>
    </source>
</evidence>
<protein>
    <submittedName>
        <fullName evidence="1">DUF2993 domain-containing protein</fullName>
    </submittedName>
</protein>
<dbReference type="EMBL" id="JADOES010000009">
    <property type="protein sequence ID" value="MBT9315068.1"/>
    <property type="molecule type" value="Genomic_DNA"/>
</dbReference>
<evidence type="ECO:0000313" key="1">
    <source>
        <dbReference type="EMBL" id="MBT9315068.1"/>
    </source>
</evidence>
<accession>A0A947DDK4</accession>
<gene>
    <name evidence="1" type="ORF">IXB50_06490</name>
</gene>
<dbReference type="InterPro" id="IPR021373">
    <property type="entry name" value="DUF2993"/>
</dbReference>